<evidence type="ECO:0000313" key="2">
    <source>
        <dbReference type="EMBL" id="SHK53125.1"/>
    </source>
</evidence>
<sequence length="289" mass="32414">MARLLILFILAFSFGFSADPVKLMFLTFTLKEKDFSRAVESVSNSMQREGLGVKRTLKLSDALRNRGVDFPDYYIVFGCFSEKNTKLLEKVPALTNLLPCSVAIYKDKDGRIKASIANYRPYLAKYYKNLSNEDRNIVVSSYNKLIKALSGLSVKPQSAPYVPPPKEDLVSEALVEGLGYDEFLTLYKSSLEGKNMNVLDVISLAPNYNVLLACNLSYGEKILRNFPQFGTLAPCRIYVKQEDKGIRIGYINIPLLVKLYGKQIGEEGTKIFQKAQEDLQGALEEATGR</sequence>
<dbReference type="InterPro" id="IPR035923">
    <property type="entry name" value="TT1751-like_sf"/>
</dbReference>
<dbReference type="STRING" id="381751.SAMN05444391_1341"/>
<dbReference type="AlphaFoldDB" id="A0A1M6T817"/>
<accession>A0A1M6T817</accession>
<name>A0A1M6T817_9AQUI</name>
<dbReference type="InterPro" id="IPR005180">
    <property type="entry name" value="DUF302"/>
</dbReference>
<gene>
    <name evidence="2" type="ORF">SAMN05444391_1341</name>
</gene>
<dbReference type="PANTHER" id="PTHR38342">
    <property type="entry name" value="SLR5037 PROTEIN"/>
    <property type="match status" value="1"/>
</dbReference>
<dbReference type="Pfam" id="PF03625">
    <property type="entry name" value="DUF302"/>
    <property type="match status" value="2"/>
</dbReference>
<evidence type="ECO:0000313" key="3">
    <source>
        <dbReference type="Proteomes" id="UP000189810"/>
    </source>
</evidence>
<dbReference type="PANTHER" id="PTHR38342:SF1">
    <property type="entry name" value="SLR5037 PROTEIN"/>
    <property type="match status" value="1"/>
</dbReference>
<dbReference type="RefSeq" id="WP_079654436.1">
    <property type="nucleotide sequence ID" value="NZ_LT670846.1"/>
</dbReference>
<dbReference type="EMBL" id="LT670846">
    <property type="protein sequence ID" value="SHK53125.1"/>
    <property type="molecule type" value="Genomic_DNA"/>
</dbReference>
<dbReference type="SUPFAM" id="SSF103247">
    <property type="entry name" value="TT1751-like"/>
    <property type="match status" value="2"/>
</dbReference>
<evidence type="ECO:0000259" key="1">
    <source>
        <dbReference type="Pfam" id="PF03625"/>
    </source>
</evidence>
<dbReference type="Proteomes" id="UP000189810">
    <property type="component" value="Chromosome I"/>
</dbReference>
<protein>
    <submittedName>
        <fullName evidence="2">Uncharacterized conserved protein, DUF302 family</fullName>
    </submittedName>
</protein>
<organism evidence="2 3">
    <name type="scientific">Thermocrinis minervae</name>
    <dbReference type="NCBI Taxonomy" id="381751"/>
    <lineage>
        <taxon>Bacteria</taxon>
        <taxon>Pseudomonadati</taxon>
        <taxon>Aquificota</taxon>
        <taxon>Aquificia</taxon>
        <taxon>Aquificales</taxon>
        <taxon>Aquificaceae</taxon>
        <taxon>Thermocrinis</taxon>
    </lineage>
</organism>
<feature type="domain" description="DUF302" evidence="1">
    <location>
        <begin position="206"/>
        <end position="252"/>
    </location>
</feature>
<dbReference type="Gene3D" id="3.30.310.70">
    <property type="entry name" value="TT1751-like domain"/>
    <property type="match status" value="2"/>
</dbReference>
<feature type="domain" description="DUF302" evidence="1">
    <location>
        <begin position="59"/>
        <end position="116"/>
    </location>
</feature>
<keyword evidence="3" id="KW-1185">Reference proteome</keyword>
<dbReference type="CDD" id="cd14797">
    <property type="entry name" value="DUF302"/>
    <property type="match status" value="2"/>
</dbReference>
<dbReference type="OrthoDB" id="9783833at2"/>
<reference evidence="2 3" key="1">
    <citation type="submission" date="2016-11" db="EMBL/GenBank/DDBJ databases">
        <authorList>
            <person name="Jaros S."/>
            <person name="Januszkiewicz K."/>
            <person name="Wedrychowicz H."/>
        </authorList>
    </citation>
    <scope>NUCLEOTIDE SEQUENCE [LARGE SCALE GENOMIC DNA]</scope>
    <source>
        <strain evidence="2 3">DSM 19557</strain>
    </source>
</reference>
<proteinExistence type="predicted"/>